<protein>
    <submittedName>
        <fullName evidence="2">Alpha/beta fold hydrolase</fullName>
    </submittedName>
</protein>
<keyword evidence="2" id="KW-0378">Hydrolase</keyword>
<comment type="caution">
    <text evidence="2">The sequence shown here is derived from an EMBL/GenBank/DDBJ whole genome shotgun (WGS) entry which is preliminary data.</text>
</comment>
<dbReference type="Gene3D" id="3.40.50.1820">
    <property type="entry name" value="alpha/beta hydrolase"/>
    <property type="match status" value="1"/>
</dbReference>
<dbReference type="RefSeq" id="WP_323575208.1">
    <property type="nucleotide sequence ID" value="NZ_JAYGJQ010000001.1"/>
</dbReference>
<accession>A0ABU5VRC5</accession>
<dbReference type="EMBL" id="JAYGJQ010000001">
    <property type="protein sequence ID" value="MEA9355596.1"/>
    <property type="molecule type" value="Genomic_DNA"/>
</dbReference>
<dbReference type="PANTHER" id="PTHR11614">
    <property type="entry name" value="PHOSPHOLIPASE-RELATED"/>
    <property type="match status" value="1"/>
</dbReference>
<keyword evidence="3" id="KW-1185">Reference proteome</keyword>
<feature type="domain" description="Serine aminopeptidase S33" evidence="1">
    <location>
        <begin position="27"/>
        <end position="261"/>
    </location>
</feature>
<dbReference type="Proteomes" id="UP001302274">
    <property type="component" value="Unassembled WGS sequence"/>
</dbReference>
<evidence type="ECO:0000313" key="2">
    <source>
        <dbReference type="EMBL" id="MEA9355596.1"/>
    </source>
</evidence>
<reference evidence="2 3" key="1">
    <citation type="submission" date="2023-11" db="EMBL/GenBank/DDBJ databases">
        <title>A Novel Polar Bacteriovorax (B. antarcticus) Isolated from the Biocrust in Antarctica.</title>
        <authorList>
            <person name="Mun W."/>
            <person name="Choi S.Y."/>
            <person name="Mitchell R.J."/>
        </authorList>
    </citation>
    <scope>NUCLEOTIDE SEQUENCE [LARGE SCALE GENOMIC DNA]</scope>
    <source>
        <strain evidence="2 3">PP10</strain>
    </source>
</reference>
<dbReference type="InterPro" id="IPR051044">
    <property type="entry name" value="MAG_DAG_Lipase"/>
</dbReference>
<dbReference type="SUPFAM" id="SSF53474">
    <property type="entry name" value="alpha/beta-Hydrolases"/>
    <property type="match status" value="1"/>
</dbReference>
<evidence type="ECO:0000259" key="1">
    <source>
        <dbReference type="Pfam" id="PF12146"/>
    </source>
</evidence>
<dbReference type="InterPro" id="IPR029058">
    <property type="entry name" value="AB_hydrolase_fold"/>
</dbReference>
<dbReference type="GO" id="GO:0016787">
    <property type="term" value="F:hydrolase activity"/>
    <property type="evidence" value="ECO:0007669"/>
    <property type="project" value="UniProtKB-KW"/>
</dbReference>
<dbReference type="InterPro" id="IPR022742">
    <property type="entry name" value="Hydrolase_4"/>
</dbReference>
<name>A0ABU5VRC5_9BACT</name>
<gene>
    <name evidence="2" type="ORF">SHI21_05270</name>
</gene>
<evidence type="ECO:0000313" key="3">
    <source>
        <dbReference type="Proteomes" id="UP001302274"/>
    </source>
</evidence>
<dbReference type="Pfam" id="PF12146">
    <property type="entry name" value="Hydrolase_4"/>
    <property type="match status" value="1"/>
</dbReference>
<sequence>MDKKFIKMRDGAELYTQVKESGSPVWIIATHGIGEHLERHKYIPELFGHDFNIFQYDLRGHGRSTGRKAYIEDFALYMEDLREITKFLKEKYRMERYVLFGHSMGALISCSFIQNYVDENNYPERFIVNAPPVGAAGFLGTLVKILPTGFFNMTSEIPYSIPLKGLVDLNYLSHDPRIREEYVNDPLNAIKLESKLILELMKTSKATFSRPLRSKCPSYVSVGSGDQIVGSKDLIEYFTNVDKSFQLKVFDGAYHEIHHEIEKYRKPYFDHLKTIFNEVLFSAK</sequence>
<organism evidence="2 3">
    <name type="scientific">Bacteriovorax antarcticus</name>
    <dbReference type="NCBI Taxonomy" id="3088717"/>
    <lineage>
        <taxon>Bacteria</taxon>
        <taxon>Pseudomonadati</taxon>
        <taxon>Bdellovibrionota</taxon>
        <taxon>Bacteriovoracia</taxon>
        <taxon>Bacteriovoracales</taxon>
        <taxon>Bacteriovoracaceae</taxon>
        <taxon>Bacteriovorax</taxon>
    </lineage>
</organism>
<proteinExistence type="predicted"/>